<feature type="compositionally biased region" description="Polar residues" evidence="1">
    <location>
        <begin position="267"/>
        <end position="288"/>
    </location>
</feature>
<dbReference type="AlphaFoldDB" id="A0A699H5G5"/>
<name>A0A699H5G5_TANCI</name>
<comment type="caution">
    <text evidence="2">The sequence shown here is derived from an EMBL/GenBank/DDBJ whole genome shotgun (WGS) entry which is preliminary data.</text>
</comment>
<gene>
    <name evidence="2" type="ORF">Tci_317522</name>
</gene>
<reference evidence="2" key="1">
    <citation type="journal article" date="2019" name="Sci. Rep.">
        <title>Draft genome of Tanacetum cinerariifolium, the natural source of mosquito coil.</title>
        <authorList>
            <person name="Yamashiro T."/>
            <person name="Shiraishi A."/>
            <person name="Satake H."/>
            <person name="Nakayama K."/>
        </authorList>
    </citation>
    <scope>NUCLEOTIDE SEQUENCE</scope>
</reference>
<dbReference type="EMBL" id="BKCJ010109332">
    <property type="protein sequence ID" value="GEX45547.1"/>
    <property type="molecule type" value="Genomic_DNA"/>
</dbReference>
<evidence type="ECO:0008006" key="3">
    <source>
        <dbReference type="Google" id="ProtNLM"/>
    </source>
</evidence>
<evidence type="ECO:0000256" key="1">
    <source>
        <dbReference type="SAM" id="MobiDB-lite"/>
    </source>
</evidence>
<feature type="region of interest" description="Disordered" evidence="1">
    <location>
        <begin position="267"/>
        <end position="295"/>
    </location>
</feature>
<sequence length="295" mass="32706">MRLDSDVRAGVVVDYMGHKNVSEPCPWWVGSLEHCAQFLAMHFLTDVTFGQFNGVFVKRDPLPTNDVVDLPLVEVLDENRTITRKYPELFLSIVGLSRSFVDTDVQMGLLNFFKYLDPFKVKTRERNRAENEVPLLEEIVDIVISPSAKTIQLFDLTIDDELKAVTRKKKRKVAFNAVSPPVKKARDGGIVISEPNPTTDGKSPAVMKKLIDHSGQGDDKLVRTHPTSTHFVVLSSNSEPLDTEVQIKADTISPKVASPILNVGVTRTSSVPRDGTRGSSSVPDNGSQLDDFFKS</sequence>
<evidence type="ECO:0000313" key="2">
    <source>
        <dbReference type="EMBL" id="GEX45547.1"/>
    </source>
</evidence>
<organism evidence="2">
    <name type="scientific">Tanacetum cinerariifolium</name>
    <name type="common">Dalmatian daisy</name>
    <name type="synonym">Chrysanthemum cinerariifolium</name>
    <dbReference type="NCBI Taxonomy" id="118510"/>
    <lineage>
        <taxon>Eukaryota</taxon>
        <taxon>Viridiplantae</taxon>
        <taxon>Streptophyta</taxon>
        <taxon>Embryophyta</taxon>
        <taxon>Tracheophyta</taxon>
        <taxon>Spermatophyta</taxon>
        <taxon>Magnoliopsida</taxon>
        <taxon>eudicotyledons</taxon>
        <taxon>Gunneridae</taxon>
        <taxon>Pentapetalae</taxon>
        <taxon>asterids</taxon>
        <taxon>campanulids</taxon>
        <taxon>Asterales</taxon>
        <taxon>Asteraceae</taxon>
        <taxon>Asteroideae</taxon>
        <taxon>Anthemideae</taxon>
        <taxon>Anthemidinae</taxon>
        <taxon>Tanacetum</taxon>
    </lineage>
</organism>
<accession>A0A699H5G5</accession>
<proteinExistence type="predicted"/>
<protein>
    <recommendedName>
        <fullName evidence="3">Transposase (Putative), gypsy type</fullName>
    </recommendedName>
</protein>